<protein>
    <recommendedName>
        <fullName evidence="9">Major facilitator superfamily (MFS) profile domain-containing protein</fullName>
    </recommendedName>
</protein>
<feature type="transmembrane region" description="Helical" evidence="8">
    <location>
        <begin position="418"/>
        <end position="437"/>
    </location>
</feature>
<proteinExistence type="inferred from homology"/>
<evidence type="ECO:0000313" key="11">
    <source>
        <dbReference type="Proteomes" id="UP000256690"/>
    </source>
</evidence>
<dbReference type="InterPro" id="IPR036259">
    <property type="entry name" value="MFS_trans_sf"/>
</dbReference>
<dbReference type="InterPro" id="IPR050360">
    <property type="entry name" value="MFS_Sugar_Transporters"/>
</dbReference>
<dbReference type="InterPro" id="IPR005828">
    <property type="entry name" value="MFS_sugar_transport-like"/>
</dbReference>
<dbReference type="OrthoDB" id="6133115at2759"/>
<comment type="similarity">
    <text evidence="2">Belongs to the major facilitator superfamily. Sugar transporter (TC 2.A.1.1) family.</text>
</comment>
<feature type="transmembrane region" description="Helical" evidence="8">
    <location>
        <begin position="163"/>
        <end position="183"/>
    </location>
</feature>
<dbReference type="PROSITE" id="PS50850">
    <property type="entry name" value="MFS"/>
    <property type="match status" value="1"/>
</dbReference>
<keyword evidence="6 8" id="KW-0472">Membrane</keyword>
<keyword evidence="5 8" id="KW-1133">Transmembrane helix</keyword>
<dbReference type="InterPro" id="IPR005829">
    <property type="entry name" value="Sugar_transporter_CS"/>
</dbReference>
<dbReference type="InterPro" id="IPR020846">
    <property type="entry name" value="MFS_dom"/>
</dbReference>
<evidence type="ECO:0000256" key="1">
    <source>
        <dbReference type="ARBA" id="ARBA00004141"/>
    </source>
</evidence>
<gene>
    <name evidence="10" type="ORF">DSM5745_06311</name>
</gene>
<dbReference type="AlphaFoldDB" id="A0A3D8RQI6"/>
<dbReference type="GeneID" id="38116681"/>
<dbReference type="FunFam" id="1.20.1250.20:FF:000134">
    <property type="entry name" value="MFS sugar transporter protein"/>
    <property type="match status" value="1"/>
</dbReference>
<organism evidence="10 11">
    <name type="scientific">Aspergillus mulundensis</name>
    <dbReference type="NCBI Taxonomy" id="1810919"/>
    <lineage>
        <taxon>Eukaryota</taxon>
        <taxon>Fungi</taxon>
        <taxon>Dikarya</taxon>
        <taxon>Ascomycota</taxon>
        <taxon>Pezizomycotina</taxon>
        <taxon>Eurotiomycetes</taxon>
        <taxon>Eurotiomycetidae</taxon>
        <taxon>Eurotiales</taxon>
        <taxon>Aspergillaceae</taxon>
        <taxon>Aspergillus</taxon>
        <taxon>Aspergillus subgen. Nidulantes</taxon>
    </lineage>
</organism>
<evidence type="ECO:0000256" key="6">
    <source>
        <dbReference type="ARBA" id="ARBA00023136"/>
    </source>
</evidence>
<comment type="subcellular location">
    <subcellularLocation>
        <location evidence="1">Membrane</location>
        <topology evidence="1">Multi-pass membrane protein</topology>
    </subcellularLocation>
</comment>
<dbReference type="PANTHER" id="PTHR48022">
    <property type="entry name" value="PLASTIDIC GLUCOSE TRANSPORTER 4"/>
    <property type="match status" value="1"/>
</dbReference>
<feature type="region of interest" description="Disordered" evidence="7">
    <location>
        <begin position="503"/>
        <end position="524"/>
    </location>
</feature>
<name>A0A3D8RQI6_9EURO</name>
<evidence type="ECO:0000256" key="4">
    <source>
        <dbReference type="ARBA" id="ARBA00022692"/>
    </source>
</evidence>
<keyword evidence="3" id="KW-0813">Transport</keyword>
<dbReference type="EMBL" id="PVWQ01000007">
    <property type="protein sequence ID" value="RDW76319.1"/>
    <property type="molecule type" value="Genomic_DNA"/>
</dbReference>
<dbReference type="GO" id="GO:0005351">
    <property type="term" value="F:carbohydrate:proton symporter activity"/>
    <property type="evidence" value="ECO:0007669"/>
    <property type="project" value="TreeGrafter"/>
</dbReference>
<dbReference type="PANTHER" id="PTHR48022:SF64">
    <property type="entry name" value="MAJOR FACILITATOR SUPERFAMILY (MFS) PROFILE DOMAIN-CONTAINING PROTEIN"/>
    <property type="match status" value="1"/>
</dbReference>
<evidence type="ECO:0000256" key="7">
    <source>
        <dbReference type="SAM" id="MobiDB-lite"/>
    </source>
</evidence>
<dbReference type="PROSITE" id="PS00216">
    <property type="entry name" value="SUGAR_TRANSPORT_1"/>
    <property type="match status" value="1"/>
</dbReference>
<keyword evidence="11" id="KW-1185">Reference proteome</keyword>
<dbReference type="SUPFAM" id="SSF103473">
    <property type="entry name" value="MFS general substrate transporter"/>
    <property type="match status" value="1"/>
</dbReference>
<feature type="transmembrane region" description="Helical" evidence="8">
    <location>
        <begin position="72"/>
        <end position="94"/>
    </location>
</feature>
<dbReference type="Pfam" id="PF00083">
    <property type="entry name" value="Sugar_tr"/>
    <property type="match status" value="1"/>
</dbReference>
<keyword evidence="4 8" id="KW-0812">Transmembrane</keyword>
<evidence type="ECO:0000256" key="5">
    <source>
        <dbReference type="ARBA" id="ARBA00022989"/>
    </source>
</evidence>
<feature type="transmembrane region" description="Helical" evidence="8">
    <location>
        <begin position="281"/>
        <end position="302"/>
    </location>
</feature>
<evidence type="ECO:0000259" key="9">
    <source>
        <dbReference type="PROSITE" id="PS50850"/>
    </source>
</evidence>
<sequence length="524" mass="58242">MPAATPEHERIQQLIKDAPPWYKSPNLVKLYLLLIAPLLTSTAWGFDNSMTNGLQSINAFMDTFGHPTGSRLGFFGASMSVGGIAACLVAGPLVDRFGRRLMCSVGAALVAGMAIMETFSTSFAMFTGGKVILGFGAFLQQVAAPVLITELAHPKQRVTITSLYNTSIFIGLIIGSWITFATYRMESQWSWKLPCLLQVAIPAYQTVMIWFVPESPRWLVSKGRTDEARQILIRYHGNGVEDDIVAFELQEIIAGVEADKTVMKFSWEAVRTTLGSKGNRYRLWLCLWTAVGSQTVGGGFTASYLPLILDQIGMTSEKDKTLINACINIFNWVCAFIAAFVIPRVGRRSIFLFSTLGTNITFLIWTVLSERYIATNKVGLGVGVLVMIFAGSFFVVLCWVPLVIAYPLETVTTKQRGVYFAITMFTINVTAFFTTYVTPIGLENIGWRYYLPTCVWNVILLLVIYFTFVETTGMTLEEIAVLFDDQDDIFNAAVAAGKELEEKRDNHSYHVEDSVTETEKRVEA</sequence>
<feature type="transmembrane region" description="Helical" evidence="8">
    <location>
        <begin position="349"/>
        <end position="368"/>
    </location>
</feature>
<reference evidence="10 11" key="1">
    <citation type="journal article" date="2018" name="IMA Fungus">
        <title>IMA Genome-F 9: Draft genome sequence of Annulohypoxylon stygium, Aspergillus mulundensis, Berkeleyomyces basicola (syn. Thielaviopsis basicola), Ceratocystis smalleyi, two Cercospora beticola strains, Coleophoma cylindrospora, Fusarium fracticaudum, Phialophora cf. hyalina, and Morchella septimelata.</title>
        <authorList>
            <person name="Wingfield B.D."/>
            <person name="Bills G.F."/>
            <person name="Dong Y."/>
            <person name="Huang W."/>
            <person name="Nel W.J."/>
            <person name="Swalarsk-Parry B.S."/>
            <person name="Vaghefi N."/>
            <person name="Wilken P.M."/>
            <person name="An Z."/>
            <person name="de Beer Z.W."/>
            <person name="De Vos L."/>
            <person name="Chen L."/>
            <person name="Duong T.A."/>
            <person name="Gao Y."/>
            <person name="Hammerbacher A."/>
            <person name="Kikkert J.R."/>
            <person name="Li Y."/>
            <person name="Li H."/>
            <person name="Li K."/>
            <person name="Li Q."/>
            <person name="Liu X."/>
            <person name="Ma X."/>
            <person name="Naidoo K."/>
            <person name="Pethybridge S.J."/>
            <person name="Sun J."/>
            <person name="Steenkamp E.T."/>
            <person name="van der Nest M.A."/>
            <person name="van Wyk S."/>
            <person name="Wingfield M.J."/>
            <person name="Xiong C."/>
            <person name="Yue Q."/>
            <person name="Zhang X."/>
        </authorList>
    </citation>
    <scope>NUCLEOTIDE SEQUENCE [LARGE SCALE GENOMIC DNA]</scope>
    <source>
        <strain evidence="10 11">DSM 5745</strain>
    </source>
</reference>
<dbReference type="Proteomes" id="UP000256690">
    <property type="component" value="Unassembled WGS sequence"/>
</dbReference>
<feature type="transmembrane region" description="Helical" evidence="8">
    <location>
        <begin position="380"/>
        <end position="406"/>
    </location>
</feature>
<evidence type="ECO:0000313" key="10">
    <source>
        <dbReference type="EMBL" id="RDW76319.1"/>
    </source>
</evidence>
<feature type="transmembrane region" description="Helical" evidence="8">
    <location>
        <begin position="449"/>
        <end position="468"/>
    </location>
</feature>
<dbReference type="GO" id="GO:0016020">
    <property type="term" value="C:membrane"/>
    <property type="evidence" value="ECO:0007669"/>
    <property type="project" value="UniProtKB-SubCell"/>
</dbReference>
<evidence type="ECO:0000256" key="3">
    <source>
        <dbReference type="ARBA" id="ARBA00022448"/>
    </source>
</evidence>
<accession>A0A3D8RQI6</accession>
<feature type="transmembrane region" description="Helical" evidence="8">
    <location>
        <begin position="30"/>
        <end position="46"/>
    </location>
</feature>
<evidence type="ECO:0000256" key="2">
    <source>
        <dbReference type="ARBA" id="ARBA00010992"/>
    </source>
</evidence>
<dbReference type="Gene3D" id="1.20.1250.20">
    <property type="entry name" value="MFS general substrate transporter like domains"/>
    <property type="match status" value="1"/>
</dbReference>
<comment type="caution">
    <text evidence="10">The sequence shown here is derived from an EMBL/GenBank/DDBJ whole genome shotgun (WGS) entry which is preliminary data.</text>
</comment>
<feature type="domain" description="Major facilitator superfamily (MFS) profile" evidence="9">
    <location>
        <begin position="33"/>
        <end position="472"/>
    </location>
</feature>
<evidence type="ECO:0000256" key="8">
    <source>
        <dbReference type="SAM" id="Phobius"/>
    </source>
</evidence>
<feature type="transmembrane region" description="Helical" evidence="8">
    <location>
        <begin position="101"/>
        <end position="126"/>
    </location>
</feature>
<feature type="transmembrane region" description="Helical" evidence="8">
    <location>
        <begin position="322"/>
        <end position="342"/>
    </location>
</feature>
<dbReference type="RefSeq" id="XP_026602631.1">
    <property type="nucleotide sequence ID" value="XM_026748327.1"/>
</dbReference>